<gene>
    <name evidence="6" type="ORF">GCK72_003672</name>
</gene>
<feature type="domain" description="RING-type" evidence="5">
    <location>
        <begin position="127"/>
        <end position="173"/>
    </location>
</feature>
<dbReference type="EMBL" id="WUAV01000002">
    <property type="protein sequence ID" value="KAF1763727.1"/>
    <property type="molecule type" value="Genomic_DNA"/>
</dbReference>
<feature type="region of interest" description="Disordered" evidence="4">
    <location>
        <begin position="287"/>
        <end position="312"/>
    </location>
</feature>
<evidence type="ECO:0000256" key="4">
    <source>
        <dbReference type="SAM" id="MobiDB-lite"/>
    </source>
</evidence>
<dbReference type="PROSITE" id="PS50089">
    <property type="entry name" value="ZF_RING_2"/>
    <property type="match status" value="1"/>
</dbReference>
<dbReference type="SUPFAM" id="SSF57850">
    <property type="entry name" value="RING/U-box"/>
    <property type="match status" value="1"/>
</dbReference>
<dbReference type="InterPro" id="IPR001841">
    <property type="entry name" value="Znf_RING"/>
</dbReference>
<evidence type="ECO:0000256" key="1">
    <source>
        <dbReference type="ARBA" id="ARBA00022771"/>
    </source>
</evidence>
<dbReference type="GO" id="GO:0008270">
    <property type="term" value="F:zinc ion binding"/>
    <property type="evidence" value="ECO:0007669"/>
    <property type="project" value="UniProtKB-KW"/>
</dbReference>
<reference evidence="6 7" key="1">
    <citation type="submission" date="2019-12" db="EMBL/GenBank/DDBJ databases">
        <title>Chromosome-level assembly of the Caenorhabditis remanei genome.</title>
        <authorList>
            <person name="Teterina A.A."/>
            <person name="Willis J.H."/>
            <person name="Phillips P.C."/>
        </authorList>
    </citation>
    <scope>NUCLEOTIDE SEQUENCE [LARGE SCALE GENOMIC DNA]</scope>
    <source>
        <strain evidence="6 7">PX506</strain>
        <tissue evidence="6">Whole organism</tissue>
    </source>
</reference>
<dbReference type="InterPro" id="IPR013083">
    <property type="entry name" value="Znf_RING/FYVE/PHD"/>
</dbReference>
<dbReference type="GeneID" id="9813012"/>
<feature type="compositionally biased region" description="Polar residues" evidence="4">
    <location>
        <begin position="303"/>
        <end position="312"/>
    </location>
</feature>
<dbReference type="SMART" id="SM00184">
    <property type="entry name" value="RING"/>
    <property type="match status" value="1"/>
</dbReference>
<dbReference type="CTD" id="9813012"/>
<dbReference type="KEGG" id="crq:GCK72_003672"/>
<dbReference type="AlphaFoldDB" id="A0A6A5H912"/>
<comment type="caution">
    <text evidence="6">The sequence shown here is derived from an EMBL/GenBank/DDBJ whole genome shotgun (WGS) entry which is preliminary data.</text>
</comment>
<sequence length="312" mass="35136">MASPRIIVSTTLLQFYRDKVSTKAIDVSVTVSGLHVKVRHNLPSCFTVDFSSGQSVSPKKVLITFNPSIAFEMPQEHLQIQFIDYFDYLSTGKLNYVTNSVTVFIKILEPKTKPNKINHLLSEQLECRICLREFSEDDENLTPRILTRCGHTLCFKCCSSLPGLWGTACPFDTLITPLTPQELPKNRIVIDMLRELKTSALAISEIPSNSNCYENGHESVPVAVSQVTIAPPKCQIHLDKHVKYVCKDETCQNESKLICEECTQHRGHIMGVLRVCCQPNPGETTKNCRTSPRDRGEHVAKNEQCSKLQEEL</sequence>
<evidence type="ECO:0000313" key="7">
    <source>
        <dbReference type="Proteomes" id="UP000483820"/>
    </source>
</evidence>
<accession>A0A6A5H912</accession>
<name>A0A6A5H912_CAERE</name>
<evidence type="ECO:0000259" key="5">
    <source>
        <dbReference type="PROSITE" id="PS50089"/>
    </source>
</evidence>
<keyword evidence="1 3" id="KW-0479">Metal-binding</keyword>
<dbReference type="Proteomes" id="UP000483820">
    <property type="component" value="Chromosome II"/>
</dbReference>
<protein>
    <recommendedName>
        <fullName evidence="5">RING-type domain-containing protein</fullName>
    </recommendedName>
</protein>
<evidence type="ECO:0000313" key="6">
    <source>
        <dbReference type="EMBL" id="KAF1763727.1"/>
    </source>
</evidence>
<keyword evidence="1 3" id="KW-0863">Zinc-finger</keyword>
<dbReference type="PANTHER" id="PTHR47156:SF9">
    <property type="entry name" value="PROTEIN CBG26870"/>
    <property type="match status" value="1"/>
</dbReference>
<keyword evidence="2" id="KW-0862">Zinc</keyword>
<dbReference type="RefSeq" id="XP_053588375.1">
    <property type="nucleotide sequence ID" value="XM_053724181.1"/>
</dbReference>
<dbReference type="Gene3D" id="3.30.40.10">
    <property type="entry name" value="Zinc/RING finger domain, C3HC4 (zinc finger)"/>
    <property type="match status" value="1"/>
</dbReference>
<evidence type="ECO:0000256" key="3">
    <source>
        <dbReference type="PROSITE-ProRule" id="PRU00175"/>
    </source>
</evidence>
<proteinExistence type="predicted"/>
<evidence type="ECO:0000256" key="2">
    <source>
        <dbReference type="ARBA" id="ARBA00022833"/>
    </source>
</evidence>
<dbReference type="PANTHER" id="PTHR47156">
    <property type="entry name" value="PROTEIN CBG20824"/>
    <property type="match status" value="1"/>
</dbReference>
<dbReference type="InterPro" id="IPR052667">
    <property type="entry name" value="E3_ubiquitin-ligase_RING"/>
</dbReference>
<feature type="compositionally biased region" description="Basic and acidic residues" evidence="4">
    <location>
        <begin position="291"/>
        <end position="301"/>
    </location>
</feature>
<organism evidence="6 7">
    <name type="scientific">Caenorhabditis remanei</name>
    <name type="common">Caenorhabditis vulgaris</name>
    <dbReference type="NCBI Taxonomy" id="31234"/>
    <lineage>
        <taxon>Eukaryota</taxon>
        <taxon>Metazoa</taxon>
        <taxon>Ecdysozoa</taxon>
        <taxon>Nematoda</taxon>
        <taxon>Chromadorea</taxon>
        <taxon>Rhabditida</taxon>
        <taxon>Rhabditina</taxon>
        <taxon>Rhabditomorpha</taxon>
        <taxon>Rhabditoidea</taxon>
        <taxon>Rhabditidae</taxon>
        <taxon>Peloderinae</taxon>
        <taxon>Caenorhabditis</taxon>
    </lineage>
</organism>